<evidence type="ECO:0000313" key="2">
    <source>
        <dbReference type="EMBL" id="AAM00985.1"/>
    </source>
</evidence>
<organism evidence="2 3">
    <name type="scientific">Oryza sativa subsp. japonica</name>
    <name type="common">Rice</name>
    <dbReference type="NCBI Taxonomy" id="39947"/>
    <lineage>
        <taxon>Eukaryota</taxon>
        <taxon>Viridiplantae</taxon>
        <taxon>Streptophyta</taxon>
        <taxon>Embryophyta</taxon>
        <taxon>Tracheophyta</taxon>
        <taxon>Spermatophyta</taxon>
        <taxon>Magnoliopsida</taxon>
        <taxon>Liliopsida</taxon>
        <taxon>Poales</taxon>
        <taxon>Poaceae</taxon>
        <taxon>BOP clade</taxon>
        <taxon>Oryzoideae</taxon>
        <taxon>Oryzeae</taxon>
        <taxon>Oryzinae</taxon>
        <taxon>Oryza</taxon>
        <taxon>Oryza sativa</taxon>
    </lineage>
</organism>
<gene>
    <name evidence="2" type="ORF">OSJNBa0015I18.14</name>
</gene>
<feature type="domain" description="Transposase (putative) gypsy type" evidence="1">
    <location>
        <begin position="52"/>
        <end position="91"/>
    </location>
</feature>
<dbReference type="Pfam" id="PF04195">
    <property type="entry name" value="Transposase_28"/>
    <property type="match status" value="1"/>
</dbReference>
<proteinExistence type="predicted"/>
<reference evidence="3" key="2">
    <citation type="journal article" date="2008" name="Nucleic Acids Res.">
        <title>The rice annotation project database (RAP-DB): 2008 update.</title>
        <authorList>
            <consortium name="The rice annotation project (RAP)"/>
        </authorList>
    </citation>
    <scope>GENOME REANNOTATION</scope>
    <source>
        <strain evidence="3">cv. Nipponbare</strain>
    </source>
</reference>
<evidence type="ECO:0000313" key="3">
    <source>
        <dbReference type="Proteomes" id="UP000000763"/>
    </source>
</evidence>
<dbReference type="InterPro" id="IPR007321">
    <property type="entry name" value="Transposase_28"/>
</dbReference>
<protein>
    <recommendedName>
        <fullName evidence="1">Transposase (putative) gypsy type domain-containing protein</fullName>
    </recommendedName>
</protein>
<name>A0A5S6R8P0_ORYSJ</name>
<sequence length="114" mass="12749">MTQDAGDAVLLASRITMDRHLSLVHKFMPEGAVVRAGESRPRPRYPDRSVHLLSFAMAGLIPPFSSFFHEVLDFYRIHALHLASNAMMTLAPLKPPRLRPPATFSFSRNSHVVA</sequence>
<dbReference type="AlphaFoldDB" id="A0A5S6R8P0"/>
<dbReference type="Proteomes" id="UP000000763">
    <property type="component" value="Chromosome 10"/>
</dbReference>
<reference evidence="3" key="1">
    <citation type="journal article" date="2005" name="Nature">
        <title>The map-based sequence of the rice genome.</title>
        <authorList>
            <consortium name="International rice genome sequencing project (IRGSP)"/>
            <person name="Matsumoto T."/>
            <person name="Wu J."/>
            <person name="Kanamori H."/>
            <person name="Katayose Y."/>
            <person name="Fujisawa M."/>
            <person name="Namiki N."/>
            <person name="Mizuno H."/>
            <person name="Yamamoto K."/>
            <person name="Antonio B.A."/>
            <person name="Baba T."/>
            <person name="Sakata K."/>
            <person name="Nagamura Y."/>
            <person name="Aoki H."/>
            <person name="Arikawa K."/>
            <person name="Arita K."/>
            <person name="Bito T."/>
            <person name="Chiden Y."/>
            <person name="Fujitsuka N."/>
            <person name="Fukunaka R."/>
            <person name="Hamada M."/>
            <person name="Harada C."/>
            <person name="Hayashi A."/>
            <person name="Hijishita S."/>
            <person name="Honda M."/>
            <person name="Hosokawa S."/>
            <person name="Ichikawa Y."/>
            <person name="Idonuma A."/>
            <person name="Iijima M."/>
            <person name="Ikeda M."/>
            <person name="Ikeno M."/>
            <person name="Ito K."/>
            <person name="Ito S."/>
            <person name="Ito T."/>
            <person name="Ito Y."/>
            <person name="Ito Y."/>
            <person name="Iwabuchi A."/>
            <person name="Kamiya K."/>
            <person name="Karasawa W."/>
            <person name="Kurita K."/>
            <person name="Katagiri S."/>
            <person name="Kikuta A."/>
            <person name="Kobayashi H."/>
            <person name="Kobayashi N."/>
            <person name="Machita K."/>
            <person name="Maehara T."/>
            <person name="Masukawa M."/>
            <person name="Mizubayashi T."/>
            <person name="Mukai Y."/>
            <person name="Nagasaki H."/>
            <person name="Nagata Y."/>
            <person name="Naito S."/>
            <person name="Nakashima M."/>
            <person name="Nakama Y."/>
            <person name="Nakamichi Y."/>
            <person name="Nakamura M."/>
            <person name="Meguro A."/>
            <person name="Negishi M."/>
            <person name="Ohta I."/>
            <person name="Ohta T."/>
            <person name="Okamoto M."/>
            <person name="Ono N."/>
            <person name="Saji S."/>
            <person name="Sakaguchi M."/>
            <person name="Sakai K."/>
            <person name="Shibata M."/>
            <person name="Shimokawa T."/>
            <person name="Song J."/>
            <person name="Takazaki Y."/>
            <person name="Terasawa K."/>
            <person name="Tsugane M."/>
            <person name="Tsuji K."/>
            <person name="Ueda S."/>
            <person name="Waki K."/>
            <person name="Yamagata H."/>
            <person name="Yamamoto M."/>
            <person name="Yamamoto S."/>
            <person name="Yamane H."/>
            <person name="Yoshiki S."/>
            <person name="Yoshihara R."/>
            <person name="Yukawa K."/>
            <person name="Zhong H."/>
            <person name="Yano M."/>
            <person name="Yuan Q."/>
            <person name="Ouyang S."/>
            <person name="Liu J."/>
            <person name="Jones K.M."/>
            <person name="Gansberger K."/>
            <person name="Moffat K."/>
            <person name="Hill J."/>
            <person name="Bera J."/>
            <person name="Fadrosh D."/>
            <person name="Jin S."/>
            <person name="Johri S."/>
            <person name="Kim M."/>
            <person name="Overton L."/>
            <person name="Reardon M."/>
            <person name="Tsitrin T."/>
            <person name="Vuong H."/>
            <person name="Weaver B."/>
            <person name="Ciecko A."/>
            <person name="Tallon L."/>
            <person name="Jackson J."/>
            <person name="Pai G."/>
            <person name="Aken S.V."/>
            <person name="Utterback T."/>
            <person name="Reidmuller S."/>
            <person name="Feldblyum T."/>
            <person name="Hsiao J."/>
            <person name="Zismann V."/>
            <person name="Iobst S."/>
            <person name="de Vazeille A.R."/>
            <person name="Buell C.R."/>
            <person name="Ying K."/>
            <person name="Li Y."/>
            <person name="Lu T."/>
            <person name="Huang Y."/>
            <person name="Zhao Q."/>
            <person name="Feng Q."/>
            <person name="Zhang L."/>
            <person name="Zhu J."/>
            <person name="Weng Q."/>
            <person name="Mu J."/>
            <person name="Lu Y."/>
            <person name="Fan D."/>
            <person name="Liu Y."/>
            <person name="Guan J."/>
            <person name="Zhang Y."/>
            <person name="Yu S."/>
            <person name="Liu X."/>
            <person name="Zhang Y."/>
            <person name="Hong G."/>
            <person name="Han B."/>
            <person name="Choisne N."/>
            <person name="Demange N."/>
            <person name="Orjeda G."/>
            <person name="Samain S."/>
            <person name="Cattolico L."/>
            <person name="Pelletier E."/>
            <person name="Couloux A."/>
            <person name="Segurens B."/>
            <person name="Wincker P."/>
            <person name="D'Hont A."/>
            <person name="Scarpelli C."/>
            <person name="Weissenbach J."/>
            <person name="Salanoubat M."/>
            <person name="Quetier F."/>
            <person name="Yu Y."/>
            <person name="Kim H.R."/>
            <person name="Rambo T."/>
            <person name="Currie J."/>
            <person name="Collura K."/>
            <person name="Luo M."/>
            <person name="Yang T."/>
            <person name="Ammiraju J.S.S."/>
            <person name="Engler F."/>
            <person name="Soderlund C."/>
            <person name="Wing R.A."/>
            <person name="Palmer L.E."/>
            <person name="de la Bastide M."/>
            <person name="Spiegel L."/>
            <person name="Nascimento L."/>
            <person name="Zutavern T."/>
            <person name="O'Shaughnessy A."/>
            <person name="Dike S."/>
            <person name="Dedhia N."/>
            <person name="Preston R."/>
            <person name="Balija V."/>
            <person name="McCombie W.R."/>
            <person name="Chow T."/>
            <person name="Chen H."/>
            <person name="Chung M."/>
            <person name="Chen C."/>
            <person name="Shaw J."/>
            <person name="Wu H."/>
            <person name="Hsiao K."/>
            <person name="Chao Y."/>
            <person name="Chu M."/>
            <person name="Cheng C."/>
            <person name="Hour A."/>
            <person name="Lee P."/>
            <person name="Lin S."/>
            <person name="Lin Y."/>
            <person name="Liou J."/>
            <person name="Liu S."/>
            <person name="Hsing Y."/>
            <person name="Raghuvanshi S."/>
            <person name="Mohanty A."/>
            <person name="Bharti A.K."/>
            <person name="Gaur A."/>
            <person name="Gupta V."/>
            <person name="Kumar D."/>
            <person name="Ravi V."/>
            <person name="Vij S."/>
            <person name="Kapur A."/>
            <person name="Khurana P."/>
            <person name="Khurana P."/>
            <person name="Khurana J.P."/>
            <person name="Tyagi A.K."/>
            <person name="Gaikwad K."/>
            <person name="Singh A."/>
            <person name="Dalal V."/>
            <person name="Srivastava S."/>
            <person name="Dixit A."/>
            <person name="Pal A.K."/>
            <person name="Ghazi I.A."/>
            <person name="Yadav M."/>
            <person name="Pandit A."/>
            <person name="Bhargava A."/>
            <person name="Sureshbabu K."/>
            <person name="Batra K."/>
            <person name="Sharma T.R."/>
            <person name="Mohapatra T."/>
            <person name="Singh N.K."/>
            <person name="Messing J."/>
            <person name="Nelson A.B."/>
            <person name="Fuks G."/>
            <person name="Kavchok S."/>
            <person name="Keizer G."/>
            <person name="Linton E."/>
            <person name="Llaca V."/>
            <person name="Song R."/>
            <person name="Tanyolac B."/>
            <person name="Young S."/>
            <person name="Ho-Il K."/>
            <person name="Hahn J.H."/>
            <person name="Sangsakoo G."/>
            <person name="Vanavichit A."/>
            <person name="de Mattos Luiz.A.T."/>
            <person name="Zimmer P.D."/>
            <person name="Malone G."/>
            <person name="Dellagostin O."/>
            <person name="de Oliveira A.C."/>
            <person name="Bevan M."/>
            <person name="Bancroft I."/>
            <person name="Minx P."/>
            <person name="Cordum H."/>
            <person name="Wilson R."/>
            <person name="Cheng Z."/>
            <person name="Jin W."/>
            <person name="Jiang J."/>
            <person name="Leong S.A."/>
            <person name="Iwama H."/>
            <person name="Gojobori T."/>
            <person name="Itoh T."/>
            <person name="Niimura Y."/>
            <person name="Fujii Y."/>
            <person name="Habara T."/>
            <person name="Sakai H."/>
            <person name="Sato Y."/>
            <person name="Wilson G."/>
            <person name="Kumar K."/>
            <person name="McCouch S."/>
            <person name="Juretic N."/>
            <person name="Hoen D."/>
            <person name="Wright S."/>
            <person name="Bruskiewich R."/>
            <person name="Bureau T."/>
            <person name="Miyao A."/>
            <person name="Hirochika H."/>
            <person name="Nishikawa T."/>
            <person name="Kadowaki K."/>
            <person name="Sugiura M."/>
            <person name="Burr B."/>
            <person name="Sasaki T."/>
        </authorList>
    </citation>
    <scope>NUCLEOTIDE SEQUENCE [LARGE SCALE GENOMIC DNA]</scope>
    <source>
        <strain evidence="3">cv. Nipponbare</strain>
    </source>
</reference>
<accession>A0A5S6R8P0</accession>
<evidence type="ECO:0000259" key="1">
    <source>
        <dbReference type="Pfam" id="PF04195"/>
    </source>
</evidence>
<dbReference type="EMBL" id="AC090482">
    <property type="protein sequence ID" value="AAM00985.1"/>
    <property type="molecule type" value="Genomic_DNA"/>
</dbReference>